<dbReference type="InterPro" id="IPR029071">
    <property type="entry name" value="Ubiquitin-like_domsf"/>
</dbReference>
<reference evidence="3" key="1">
    <citation type="journal article" date="2017" name="Nature">
        <title>The sunflower genome provides insights into oil metabolism, flowering and Asterid evolution.</title>
        <authorList>
            <person name="Badouin H."/>
            <person name="Gouzy J."/>
            <person name="Grassa C.J."/>
            <person name="Murat F."/>
            <person name="Staton S.E."/>
            <person name="Cottret L."/>
            <person name="Lelandais-Briere C."/>
            <person name="Owens G.L."/>
            <person name="Carrere S."/>
            <person name="Mayjonade B."/>
            <person name="Legrand L."/>
            <person name="Gill N."/>
            <person name="Kane N.C."/>
            <person name="Bowers J.E."/>
            <person name="Hubner S."/>
            <person name="Bellec A."/>
            <person name="Berard A."/>
            <person name="Berges H."/>
            <person name="Blanchet N."/>
            <person name="Boniface M.C."/>
            <person name="Brunel D."/>
            <person name="Catrice O."/>
            <person name="Chaidir N."/>
            <person name="Claudel C."/>
            <person name="Donnadieu C."/>
            <person name="Faraut T."/>
            <person name="Fievet G."/>
            <person name="Helmstetter N."/>
            <person name="King M."/>
            <person name="Knapp S.J."/>
            <person name="Lai Z."/>
            <person name="Le Paslier M.C."/>
            <person name="Lippi Y."/>
            <person name="Lorenzon L."/>
            <person name="Mandel J.R."/>
            <person name="Marage G."/>
            <person name="Marchand G."/>
            <person name="Marquand E."/>
            <person name="Bret-Mestries E."/>
            <person name="Morien E."/>
            <person name="Nambeesan S."/>
            <person name="Nguyen T."/>
            <person name="Pegot-Espagnet P."/>
            <person name="Pouilly N."/>
            <person name="Raftis F."/>
            <person name="Sallet E."/>
            <person name="Schiex T."/>
            <person name="Thomas J."/>
            <person name="Vandecasteele C."/>
            <person name="Vares D."/>
            <person name="Vear F."/>
            <person name="Vautrin S."/>
            <person name="Crespi M."/>
            <person name="Mangin B."/>
            <person name="Burke J.M."/>
            <person name="Salse J."/>
            <person name="Munos S."/>
            <person name="Vincourt P."/>
            <person name="Rieseberg L.H."/>
            <person name="Langlade N.B."/>
        </authorList>
    </citation>
    <scope>NUCLEOTIDE SEQUENCE [LARGE SCALE GENOMIC DNA]</scope>
    <source>
        <strain evidence="3">cv. SF193</strain>
    </source>
</reference>
<dbReference type="CDD" id="cd01763">
    <property type="entry name" value="Ubl_SUMO_like"/>
    <property type="match status" value="1"/>
</dbReference>
<protein>
    <submittedName>
        <fullName evidence="2">Putative rad60/SUMO-like domain, Ubiquitin-related domain protein</fullName>
    </submittedName>
</protein>
<organism evidence="2 3">
    <name type="scientific">Helianthus annuus</name>
    <name type="common">Common sunflower</name>
    <dbReference type="NCBI Taxonomy" id="4232"/>
    <lineage>
        <taxon>Eukaryota</taxon>
        <taxon>Viridiplantae</taxon>
        <taxon>Streptophyta</taxon>
        <taxon>Embryophyta</taxon>
        <taxon>Tracheophyta</taxon>
        <taxon>Spermatophyta</taxon>
        <taxon>Magnoliopsida</taxon>
        <taxon>eudicotyledons</taxon>
        <taxon>Gunneridae</taxon>
        <taxon>Pentapetalae</taxon>
        <taxon>asterids</taxon>
        <taxon>campanulids</taxon>
        <taxon>Asterales</taxon>
        <taxon>Asteraceae</taxon>
        <taxon>Asteroideae</taxon>
        <taxon>Heliantheae alliance</taxon>
        <taxon>Heliantheae</taxon>
        <taxon>Helianthus</taxon>
    </lineage>
</organism>
<evidence type="ECO:0000313" key="3">
    <source>
        <dbReference type="Proteomes" id="UP000215914"/>
    </source>
</evidence>
<evidence type="ECO:0000259" key="1">
    <source>
        <dbReference type="Pfam" id="PF11976"/>
    </source>
</evidence>
<keyword evidence="3" id="KW-1185">Reference proteome</keyword>
<dbReference type="InterPro" id="IPR022617">
    <property type="entry name" value="Rad60/SUMO-like_dom"/>
</dbReference>
<proteinExistence type="predicted"/>
<gene>
    <name evidence="2" type="ORF">HannXRQ_Chr17g0556611</name>
</gene>
<dbReference type="Pfam" id="PF11976">
    <property type="entry name" value="Rad60-SLD"/>
    <property type="match status" value="1"/>
</dbReference>
<accession>A0A251RVR2</accession>
<dbReference type="STRING" id="4232.A0A251RVR2"/>
<dbReference type="Gene3D" id="3.10.20.90">
    <property type="entry name" value="Phosphatidylinositol 3-kinase Catalytic Subunit, Chain A, domain 1"/>
    <property type="match status" value="1"/>
</dbReference>
<dbReference type="Proteomes" id="UP000215914">
    <property type="component" value="Chromosome 17"/>
</dbReference>
<dbReference type="PANTHER" id="PTHR47813">
    <property type="entry name" value="UBIQUITIN-LIKE SUPERFAMILY PROTEIN"/>
    <property type="match status" value="1"/>
</dbReference>
<name>A0A251RVR2_HELAN</name>
<feature type="domain" description="Rad60/SUMO-like" evidence="1">
    <location>
        <begin position="74"/>
        <end position="142"/>
    </location>
</feature>
<dbReference type="PANTHER" id="PTHR47813:SF2">
    <property type="entry name" value="UBIQUITIN-LIKE SUPERFAMILY PROTEIN"/>
    <property type="match status" value="1"/>
</dbReference>
<dbReference type="SUPFAM" id="SSF54236">
    <property type="entry name" value="Ubiquitin-like"/>
    <property type="match status" value="1"/>
</dbReference>
<evidence type="ECO:0000313" key="2">
    <source>
        <dbReference type="EMBL" id="OTF86969.1"/>
    </source>
</evidence>
<dbReference type="EMBL" id="CM007906">
    <property type="protein sequence ID" value="OTF86969.1"/>
    <property type="molecule type" value="Genomic_DNA"/>
</dbReference>
<dbReference type="AlphaFoldDB" id="A0A251RVR2"/>
<dbReference type="InParanoid" id="A0A251RVR2"/>
<dbReference type="OMA" id="CELQFNR"/>
<sequence>MFVTLWLSSYSSSKSYLLLLKLKKQELLSFTESAKDIVQTIEETVKRDLNTSLNSEFESPVEKPSKPAVERPKIVISIQDKEGLKQFQTYKDDRFERLFKMYVDKVKNKAENLVFCFDGDKVGPTATPISLELEDDDIIEVHVKSS</sequence>